<organism evidence="2 3">
    <name type="scientific">Streptomyces djakartensis</name>
    <dbReference type="NCBI Taxonomy" id="68193"/>
    <lineage>
        <taxon>Bacteria</taxon>
        <taxon>Bacillati</taxon>
        <taxon>Actinomycetota</taxon>
        <taxon>Actinomycetes</taxon>
        <taxon>Kitasatosporales</taxon>
        <taxon>Streptomycetaceae</taxon>
        <taxon>Streptomyces</taxon>
    </lineage>
</organism>
<feature type="transmembrane region" description="Helical" evidence="1">
    <location>
        <begin position="35"/>
        <end position="56"/>
    </location>
</feature>
<dbReference type="EMBL" id="BMWE01000002">
    <property type="protein sequence ID" value="GGY07706.1"/>
    <property type="molecule type" value="Genomic_DNA"/>
</dbReference>
<evidence type="ECO:0000313" key="3">
    <source>
        <dbReference type="Proteomes" id="UP000653308"/>
    </source>
</evidence>
<dbReference type="Proteomes" id="UP000653308">
    <property type="component" value="Unassembled WGS sequence"/>
</dbReference>
<proteinExistence type="predicted"/>
<protein>
    <submittedName>
        <fullName evidence="2">Uncharacterized protein</fullName>
    </submittedName>
</protein>
<keyword evidence="1" id="KW-1133">Transmembrane helix</keyword>
<accession>A0ABQ2Z9D5</accession>
<keyword evidence="1" id="KW-0472">Membrane</keyword>
<sequence length="62" mass="6845">MSMSSIIRVFGAQCGFLAPPEKYGNRAITEAETNIRWAGFALLMAAAIAEASWILVDRRKRS</sequence>
<evidence type="ECO:0000313" key="2">
    <source>
        <dbReference type="EMBL" id="GGY07706.1"/>
    </source>
</evidence>
<reference evidence="3" key="1">
    <citation type="journal article" date="2019" name="Int. J. Syst. Evol. Microbiol.">
        <title>The Global Catalogue of Microorganisms (GCM) 10K type strain sequencing project: providing services to taxonomists for standard genome sequencing and annotation.</title>
        <authorList>
            <consortium name="The Broad Institute Genomics Platform"/>
            <consortium name="The Broad Institute Genome Sequencing Center for Infectious Disease"/>
            <person name="Wu L."/>
            <person name="Ma J."/>
        </authorList>
    </citation>
    <scope>NUCLEOTIDE SEQUENCE [LARGE SCALE GENOMIC DNA]</scope>
    <source>
        <strain evidence="3">JCM 4957</strain>
    </source>
</reference>
<keyword evidence="3" id="KW-1185">Reference proteome</keyword>
<keyword evidence="1" id="KW-0812">Transmembrane</keyword>
<gene>
    <name evidence="2" type="ORF">GCM10010384_10270</name>
</gene>
<comment type="caution">
    <text evidence="2">The sequence shown here is derived from an EMBL/GenBank/DDBJ whole genome shotgun (WGS) entry which is preliminary data.</text>
</comment>
<evidence type="ECO:0000256" key="1">
    <source>
        <dbReference type="SAM" id="Phobius"/>
    </source>
</evidence>
<name>A0ABQ2Z9D5_9ACTN</name>